<proteinExistence type="predicted"/>
<dbReference type="Proteomes" id="UP000005522">
    <property type="component" value="Chromosome"/>
</dbReference>
<keyword evidence="1" id="KW-0732">Signal</keyword>
<dbReference type="InterPro" id="IPR003787">
    <property type="entry name" value="Sulphur_relay_DsrE/F-like"/>
</dbReference>
<accession>A0A059ZUI5</accession>
<dbReference type="PANTHER" id="PTHR37691">
    <property type="entry name" value="BLR3518 PROTEIN"/>
    <property type="match status" value="1"/>
</dbReference>
<dbReference type="Gene3D" id="3.40.1260.10">
    <property type="entry name" value="DsrEFH-like"/>
    <property type="match status" value="1"/>
</dbReference>
<protein>
    <submittedName>
        <fullName evidence="2">Uncharacterized protein</fullName>
    </submittedName>
</protein>
<dbReference type="eggNOG" id="COG1416">
    <property type="taxonomic scope" value="Bacteria"/>
</dbReference>
<evidence type="ECO:0000256" key="1">
    <source>
        <dbReference type="SAM" id="SignalP"/>
    </source>
</evidence>
<dbReference type="GeneID" id="92932692"/>
<dbReference type="HOGENOM" id="CLU_127515_1_1_6"/>
<dbReference type="SUPFAM" id="SSF75169">
    <property type="entry name" value="DsrEFH-like"/>
    <property type="match status" value="1"/>
</dbReference>
<dbReference type="EMBL" id="CP005986">
    <property type="protein sequence ID" value="AIA56474.1"/>
    <property type="molecule type" value="Genomic_DNA"/>
</dbReference>
<dbReference type="AlphaFoldDB" id="A0A059ZUI5"/>
<dbReference type="KEGG" id="acz:Acaty_c2636"/>
<name>A0A059ZUI5_ACICK</name>
<dbReference type="RefSeq" id="WP_004873268.1">
    <property type="nucleotide sequence ID" value="NZ_CP005986.1"/>
</dbReference>
<dbReference type="PANTHER" id="PTHR37691:SF1">
    <property type="entry name" value="BLR3518 PROTEIN"/>
    <property type="match status" value="1"/>
</dbReference>
<organism evidence="2 3">
    <name type="scientific">Acidithiobacillus caldus (strain ATCC 51756 / DSM 8584 / KU)</name>
    <dbReference type="NCBI Taxonomy" id="637389"/>
    <lineage>
        <taxon>Bacteria</taxon>
        <taxon>Pseudomonadati</taxon>
        <taxon>Pseudomonadota</taxon>
        <taxon>Acidithiobacillia</taxon>
        <taxon>Acidithiobacillales</taxon>
        <taxon>Acidithiobacillaceae</taxon>
        <taxon>Acidithiobacillus</taxon>
    </lineage>
</organism>
<feature type="signal peptide" evidence="1">
    <location>
        <begin position="1"/>
        <end position="27"/>
    </location>
</feature>
<dbReference type="Pfam" id="PF02635">
    <property type="entry name" value="DsrE"/>
    <property type="match status" value="1"/>
</dbReference>
<feature type="chain" id="PRO_5001585376" evidence="1">
    <location>
        <begin position="28"/>
        <end position="166"/>
    </location>
</feature>
<evidence type="ECO:0000313" key="2">
    <source>
        <dbReference type="EMBL" id="AIA56474.1"/>
    </source>
</evidence>
<evidence type="ECO:0000313" key="3">
    <source>
        <dbReference type="Proteomes" id="UP000005522"/>
    </source>
</evidence>
<reference evidence="2 3" key="1">
    <citation type="journal article" date="2009" name="J. Bacteriol.">
        <title>Draft genome sequence of the extremely acidophilic bacterium Acidithiobacillus caldus ATCC 51756 reveals metabolic versatility in the genus Acidithiobacillus.</title>
        <authorList>
            <person name="Valdes J."/>
            <person name="Quatrini R."/>
            <person name="Hallberg K."/>
            <person name="Dopson M."/>
            <person name="Valenzuela P.D."/>
            <person name="Holmes D.S."/>
        </authorList>
    </citation>
    <scope>NUCLEOTIDE SEQUENCE [LARGE SCALE GENOMIC DNA]</scope>
    <source>
        <strain evidence="3">ATCC 51756 / DSM 8584 / KU</strain>
    </source>
</reference>
<dbReference type="InterPro" id="IPR027396">
    <property type="entry name" value="DsrEFH-like"/>
</dbReference>
<sequence>MSPVRLPRLFAALALPLLLLGAVPSWANVSMLKDFDYAKPTFIHDHPFAIAHVVLQVSQDNPARWNLTLNNAQNLLNYFGQEKVQIVVVAFGPGIKMYLPKNKAIAARIAAINAEGVEFDVCHNSMEEFKKKTGHLPPLDPSVVIVPAGIVRIMQLESHGFNYVKP</sequence>
<gene>
    <name evidence="2" type="ORF">Acaty_c2636</name>
</gene>